<feature type="domain" description="Pectinesterase catalytic" evidence="12">
    <location>
        <begin position="84"/>
        <end position="363"/>
    </location>
</feature>
<dbReference type="EMBL" id="ABEU02000005">
    <property type="protein sequence ID" value="PNR53918.1"/>
    <property type="molecule type" value="Genomic_DNA"/>
</dbReference>
<dbReference type="EC" id="3.1.1.11" evidence="4 11"/>
<dbReference type="PANTHER" id="PTHR31321">
    <property type="entry name" value="ACYL-COA THIOESTER HYDROLASE YBHC-RELATED"/>
    <property type="match status" value="1"/>
</dbReference>
<feature type="active site" evidence="10">
    <location>
        <position position="232"/>
    </location>
</feature>
<dbReference type="GO" id="GO:0030599">
    <property type="term" value="F:pectinesterase activity"/>
    <property type="evidence" value="ECO:0000318"/>
    <property type="project" value="GO_Central"/>
</dbReference>
<dbReference type="PANTHER" id="PTHR31321:SF112">
    <property type="entry name" value="PECTINESTERASE"/>
    <property type="match status" value="1"/>
</dbReference>
<dbReference type="InterPro" id="IPR000070">
    <property type="entry name" value="Pectinesterase_cat"/>
</dbReference>
<evidence type="ECO:0000313" key="15">
    <source>
        <dbReference type="EMBL" id="PNR53918.1"/>
    </source>
</evidence>
<reference evidence="13" key="1">
    <citation type="submission" date="2004-09" db="EMBL/GenBank/DDBJ databases">
        <title>The moss (Physcomitrella patens) secretome: Phytohormones influence plant extracellular matrix proteins.</title>
        <authorList>
            <person name="Tintelnot S."/>
            <person name="Heintz D."/>
            <person name="High A."/>
            <person name="Wurtz V."/>
            <person name="van Dorsselaer A."/>
            <person name="Reski R."/>
            <person name="Decker E.L."/>
            <person name="Sarnighausen E."/>
        </authorList>
    </citation>
    <scope>NUCLEOTIDE SEQUENCE</scope>
</reference>
<evidence type="ECO:0000256" key="3">
    <source>
        <dbReference type="ARBA" id="ARBA00008891"/>
    </source>
</evidence>
<feature type="chain" id="PRO_5014205187" description="Pectinesterase" evidence="11">
    <location>
        <begin position="28"/>
        <end position="371"/>
    </location>
</feature>
<evidence type="ECO:0000256" key="7">
    <source>
        <dbReference type="ARBA" id="ARBA00022801"/>
    </source>
</evidence>
<dbReference type="InterPro" id="IPR018040">
    <property type="entry name" value="Pectinesterase_Tyr_AS"/>
</dbReference>
<dbReference type="Gramene" id="Pp3c5_12750V3.1">
    <property type="protein sequence ID" value="Pp3c5_12750V3.1"/>
    <property type="gene ID" value="Pp3c5_12750"/>
</dbReference>
<reference evidence="14 18" key="2">
    <citation type="journal article" date="2008" name="Science">
        <title>The Physcomitrella genome reveals evolutionary insights into the conquest of land by plants.</title>
        <authorList>
            <person name="Rensing S."/>
            <person name="Lang D."/>
            <person name="Zimmer A."/>
            <person name="Terry A."/>
            <person name="Salamov A."/>
            <person name="Shapiro H."/>
            <person name="Nishiyama T."/>
            <person name="Perroud P.-F."/>
            <person name="Lindquist E."/>
            <person name="Kamisugi Y."/>
            <person name="Tanahashi T."/>
            <person name="Sakakibara K."/>
            <person name="Fujita T."/>
            <person name="Oishi K."/>
            <person name="Shin-I T."/>
            <person name="Kuroki Y."/>
            <person name="Toyoda A."/>
            <person name="Suzuki Y."/>
            <person name="Hashimoto A."/>
            <person name="Yamaguchi K."/>
            <person name="Sugano A."/>
            <person name="Kohara Y."/>
            <person name="Fujiyama A."/>
            <person name="Anterola A."/>
            <person name="Aoki S."/>
            <person name="Ashton N."/>
            <person name="Barbazuk W.B."/>
            <person name="Barker E."/>
            <person name="Bennetzen J."/>
            <person name="Bezanilla M."/>
            <person name="Blankenship R."/>
            <person name="Cho S.H."/>
            <person name="Dutcher S."/>
            <person name="Estelle M."/>
            <person name="Fawcett J.A."/>
            <person name="Gundlach H."/>
            <person name="Hanada K."/>
            <person name="Heyl A."/>
            <person name="Hicks K.A."/>
            <person name="Hugh J."/>
            <person name="Lohr M."/>
            <person name="Mayer K."/>
            <person name="Melkozernov A."/>
            <person name="Murata T."/>
            <person name="Nelson D."/>
            <person name="Pils B."/>
            <person name="Prigge M."/>
            <person name="Reiss B."/>
            <person name="Renner T."/>
            <person name="Rombauts S."/>
            <person name="Rushton P."/>
            <person name="Sanderfoot A."/>
            <person name="Schween G."/>
            <person name="Shiu S.-H."/>
            <person name="Stueber K."/>
            <person name="Theodoulou F.L."/>
            <person name="Tu H."/>
            <person name="Van de Peer Y."/>
            <person name="Verrier P.J."/>
            <person name="Waters E."/>
            <person name="Wood A."/>
            <person name="Yang L."/>
            <person name="Cove D."/>
            <person name="Cuming A."/>
            <person name="Hasebe M."/>
            <person name="Lucas S."/>
            <person name="Mishler D.B."/>
            <person name="Reski R."/>
            <person name="Grigoriev I."/>
            <person name="Quatrano R.S."/>
            <person name="Boore J.L."/>
        </authorList>
    </citation>
    <scope>NUCLEOTIDE SEQUENCE [LARGE SCALE GENOMIC DNA]</scope>
    <source>
        <strain evidence="17 18">cv. Gransden 2004</strain>
    </source>
</reference>
<dbReference type="Gramene" id="Pp3c5_12750V3.2">
    <property type="protein sequence ID" value="Pp3c5_12750V3.2"/>
    <property type="gene ID" value="Pp3c5_12750"/>
</dbReference>
<evidence type="ECO:0000313" key="17">
    <source>
        <dbReference type="EnsemblPlants" id="Pp3c5_12750V3.1"/>
    </source>
</evidence>
<dbReference type="Gramene" id="Pp3c5_12820V3.2">
    <property type="protein sequence ID" value="Pp3c5_12820V3.2"/>
    <property type="gene ID" value="Pp3c5_12820"/>
</dbReference>
<reference evidence="14 18" key="3">
    <citation type="journal article" date="2018" name="Plant J.">
        <title>The Physcomitrella patens chromosome-scale assembly reveals moss genome structure and evolution.</title>
        <authorList>
            <person name="Lang D."/>
            <person name="Ullrich K.K."/>
            <person name="Murat F."/>
            <person name="Fuchs J."/>
            <person name="Jenkins J."/>
            <person name="Haas F.B."/>
            <person name="Piednoel M."/>
            <person name="Gundlach H."/>
            <person name="Van Bel M."/>
            <person name="Meyberg R."/>
            <person name="Vives C."/>
            <person name="Morata J."/>
            <person name="Symeonidi A."/>
            <person name="Hiss M."/>
            <person name="Muchero W."/>
            <person name="Kamisugi Y."/>
            <person name="Saleh O."/>
            <person name="Blanc G."/>
            <person name="Decker E.L."/>
            <person name="van Gessel N."/>
            <person name="Grimwood J."/>
            <person name="Hayes R.D."/>
            <person name="Graham S.W."/>
            <person name="Gunter L.E."/>
            <person name="McDaniel S.F."/>
            <person name="Hoernstein S.N.W."/>
            <person name="Larsson A."/>
            <person name="Li F.W."/>
            <person name="Perroud P.F."/>
            <person name="Phillips J."/>
            <person name="Ranjan P."/>
            <person name="Rokshar D.S."/>
            <person name="Rothfels C.J."/>
            <person name="Schneider L."/>
            <person name="Shu S."/>
            <person name="Stevenson D.W."/>
            <person name="Thummler F."/>
            <person name="Tillich M."/>
            <person name="Villarreal Aguilar J.C."/>
            <person name="Widiez T."/>
            <person name="Wong G.K."/>
            <person name="Wymore A."/>
            <person name="Zhang Y."/>
            <person name="Zimmer A.D."/>
            <person name="Quatrano R.S."/>
            <person name="Mayer K.F.X."/>
            <person name="Goodstein D."/>
            <person name="Casacuberta J.M."/>
            <person name="Vandepoele K."/>
            <person name="Reski R."/>
            <person name="Cuming A.C."/>
            <person name="Tuskan G.A."/>
            <person name="Maumus F."/>
            <person name="Salse J."/>
            <person name="Schmutz J."/>
            <person name="Rensing S.A."/>
        </authorList>
    </citation>
    <scope>NUCLEOTIDE SEQUENCE [LARGE SCALE GENOMIC DNA]</scope>
    <source>
        <strain evidence="17 18">cv. Gransden 2004</strain>
    </source>
</reference>
<evidence type="ECO:0000256" key="10">
    <source>
        <dbReference type="PROSITE-ProRule" id="PRU10040"/>
    </source>
</evidence>
<comment type="similarity">
    <text evidence="3">Belongs to the pectinesterase family.</text>
</comment>
<proteinExistence type="evidence at transcript level"/>
<comment type="function">
    <text evidence="11">Acts in the modification of cell walls via demethylesterification of cell wall pectin.</text>
</comment>
<evidence type="ECO:0000313" key="18">
    <source>
        <dbReference type="Proteomes" id="UP000006727"/>
    </source>
</evidence>
<evidence type="ECO:0000256" key="11">
    <source>
        <dbReference type="RuleBase" id="RU000589"/>
    </source>
</evidence>
<evidence type="ECO:0000259" key="12">
    <source>
        <dbReference type="Pfam" id="PF01095"/>
    </source>
</evidence>
<dbReference type="UniPathway" id="UPA00545">
    <property type="reaction ID" value="UER00823"/>
</dbReference>
<feature type="signal peptide" evidence="11">
    <location>
        <begin position="1"/>
        <end position="27"/>
    </location>
</feature>
<protein>
    <recommendedName>
        <fullName evidence="4 11">Pectinesterase</fullName>
        <ecNumber evidence="4 11">3.1.1.11</ecNumber>
    </recommendedName>
</protein>
<comment type="pathway">
    <text evidence="2 11">Glycan metabolism; pectin degradation; 2-dehydro-3-deoxy-D-gluconate from pectin: step 1/5.</text>
</comment>
<evidence type="ECO:0000256" key="9">
    <source>
        <dbReference type="ARBA" id="ARBA00047928"/>
    </source>
</evidence>
<evidence type="ECO:0000256" key="8">
    <source>
        <dbReference type="ARBA" id="ARBA00023085"/>
    </source>
</evidence>
<dbReference type="HOGENOM" id="CLU_012243_3_3_1"/>
<dbReference type="InterPro" id="IPR012334">
    <property type="entry name" value="Pectin_lyas_fold"/>
</dbReference>
<dbReference type="InterPro" id="IPR011050">
    <property type="entry name" value="Pectin_lyase_fold/virulence"/>
</dbReference>
<dbReference type="GO" id="GO:0045490">
    <property type="term" value="P:pectin catabolic process"/>
    <property type="evidence" value="ECO:0000318"/>
    <property type="project" value="GO_Central"/>
</dbReference>
<accession>Q4A3V7</accession>
<dbReference type="FunFam" id="2.160.20.10:FF:000008">
    <property type="entry name" value="Pectinesterase"/>
    <property type="match status" value="1"/>
</dbReference>
<accession>E1C9U3</accession>
<dbReference type="Gene3D" id="2.160.20.10">
    <property type="entry name" value="Single-stranded right-handed beta-helix, Pectin lyase-like"/>
    <property type="match status" value="1"/>
</dbReference>
<keyword evidence="5 11" id="KW-0964">Secreted</keyword>
<dbReference type="PROSITE" id="PS00503">
    <property type="entry name" value="PECTINESTERASE_2"/>
    <property type="match status" value="1"/>
</dbReference>
<dbReference type="Gramene" id="Pp3c5_12820V3.1">
    <property type="protein sequence ID" value="Pp3c5_12820V3.1"/>
    <property type="gene ID" value="Pp3c5_12820"/>
</dbReference>
<keyword evidence="11" id="KW-0134">Cell wall</keyword>
<keyword evidence="6 11" id="KW-0732">Signal</keyword>
<dbReference type="EnsemblPlants" id="Pp3c5_12820V3.1">
    <property type="protein sequence ID" value="Pp3c5_12820V3.1"/>
    <property type="gene ID" value="Pp3c5_12820"/>
</dbReference>
<dbReference type="EMBL" id="ABEU02000005">
    <property type="protein sequence ID" value="PNR53916.1"/>
    <property type="molecule type" value="Genomic_DNA"/>
</dbReference>
<reference evidence="17" key="4">
    <citation type="submission" date="2020-12" db="UniProtKB">
        <authorList>
            <consortium name="EnsemblPlants"/>
        </authorList>
    </citation>
    <scope>IDENTIFICATION</scope>
</reference>
<comment type="subcellular location">
    <subcellularLocation>
        <location evidence="1">Cell envelope</location>
    </subcellularLocation>
    <subcellularLocation>
        <location evidence="11">Secreted</location>
        <location evidence="11">Cell wall</location>
    </subcellularLocation>
</comment>
<gene>
    <name evidence="13" type="primary">pme1</name>
    <name evidence="17" type="synonym">LOC112282981</name>
    <name evidence="14" type="ORF">PHYPA_007591</name>
    <name evidence="15" type="ORF">PHYPA_007593</name>
    <name evidence="16" type="ORF">PHYPA_007595</name>
</gene>
<dbReference type="OMA" id="CTFANSA"/>
<keyword evidence="8 11" id="KW-0063">Aspartyl esterase</keyword>
<dbReference type="EMBL" id="AJ843245">
    <property type="protein sequence ID" value="CAH58712.1"/>
    <property type="molecule type" value="mRNA"/>
</dbReference>
<dbReference type="Gramene" id="Pp3c5_12770V3.3">
    <property type="protein sequence ID" value="Pp3c5_12770V3.3"/>
    <property type="gene ID" value="Pp3c5_12770"/>
</dbReference>
<dbReference type="SUPFAM" id="SSF51126">
    <property type="entry name" value="Pectin lyase-like"/>
    <property type="match status" value="1"/>
</dbReference>
<dbReference type="PROSITE" id="PS00800">
    <property type="entry name" value="PECTINESTERASE_1"/>
    <property type="match status" value="1"/>
</dbReference>
<evidence type="ECO:0000313" key="13">
    <source>
        <dbReference type="EMBL" id="CAH58712.1"/>
    </source>
</evidence>
<keyword evidence="18" id="KW-1185">Reference proteome</keyword>
<dbReference type="Proteomes" id="UP000006727">
    <property type="component" value="Chromosome 5"/>
</dbReference>
<dbReference type="Pfam" id="PF01095">
    <property type="entry name" value="Pectinesterase"/>
    <property type="match status" value="1"/>
</dbReference>
<evidence type="ECO:0000313" key="14">
    <source>
        <dbReference type="EMBL" id="PNR53916.1"/>
    </source>
</evidence>
<keyword evidence="11" id="KW-0961">Cell wall biogenesis/degradation</keyword>
<evidence type="ECO:0000256" key="6">
    <source>
        <dbReference type="ARBA" id="ARBA00022729"/>
    </source>
</evidence>
<sequence>MGSMSRCIFSALVILVAVCSVAKPASAAEFRTLSGQGSDSDSSWDKWLESVRVEYEKKQQQSVLGVDETMTTQAAPKGKTIYVNKQKGPYRTVQQAVNAVPKGNTKRIVIYIPDGVYKEKILVPKTKPFITFQCQSRKATLVWGDTAAKAGGTAKSASTAIESKGFIAYDCTFANSAPAPPGGAVGKQAVALRIQGDQGAFYRCAFLGAQDTLYDKEGRHYFRDCYIRGSIDFVFGDGQSIYKKCLIESIAKGTSGSITAQKRESFSRTGFVFDQCTIRGSGSIYLGRAWGTHSRVVFCRCNMANIIRPIGWQDWDDKRRQKTVFYAEYACTGPGANRKGRAPWSKVLSAAQAKPFLDYGFIDAKQWLPYV</sequence>
<accession>A9TIA5</accession>
<dbReference type="STRING" id="3218.A9TIA5"/>
<evidence type="ECO:0000256" key="5">
    <source>
        <dbReference type="ARBA" id="ARBA00022525"/>
    </source>
</evidence>
<dbReference type="EnsemblPlants" id="Pp3c5_12770V3.3">
    <property type="protein sequence ID" value="Pp3c5_12770V3.3"/>
    <property type="gene ID" value="Pp3c5_12770"/>
</dbReference>
<dbReference type="OrthoDB" id="2019149at2759"/>
<dbReference type="InterPro" id="IPR033131">
    <property type="entry name" value="Pectinesterase_Asp_AS"/>
</dbReference>
<organism evidence="13">
    <name type="scientific">Physcomitrium patens</name>
    <name type="common">Spreading-leaved earth moss</name>
    <name type="synonym">Physcomitrella patens</name>
    <dbReference type="NCBI Taxonomy" id="3218"/>
    <lineage>
        <taxon>Eukaryota</taxon>
        <taxon>Viridiplantae</taxon>
        <taxon>Streptophyta</taxon>
        <taxon>Embryophyta</taxon>
        <taxon>Bryophyta</taxon>
        <taxon>Bryophytina</taxon>
        <taxon>Bryopsida</taxon>
        <taxon>Funariidae</taxon>
        <taxon>Funariales</taxon>
        <taxon>Funariaceae</taxon>
        <taxon>Physcomitrium</taxon>
    </lineage>
</organism>
<evidence type="ECO:0000313" key="16">
    <source>
        <dbReference type="EMBL" id="PNR53920.1"/>
    </source>
</evidence>
<dbReference type="EnsemblPlants" id="Pp3c5_12750V3.2">
    <property type="protein sequence ID" value="Pp3c5_12750V3.2"/>
    <property type="gene ID" value="Pp3c5_12750"/>
</dbReference>
<dbReference type="EnsemblPlants" id="Pp3c5_12750V3.1">
    <property type="protein sequence ID" value="Pp3c5_12750V3.1"/>
    <property type="gene ID" value="Pp3c5_12750"/>
</dbReference>
<dbReference type="AlphaFoldDB" id="A9TIA5"/>
<dbReference type="EnsemblPlants" id="Pp3c5_12820V3.2">
    <property type="protein sequence ID" value="Pp3c5_12820V3.2"/>
    <property type="gene ID" value="Pp3c5_12820"/>
</dbReference>
<evidence type="ECO:0000256" key="2">
    <source>
        <dbReference type="ARBA" id="ARBA00005184"/>
    </source>
</evidence>
<dbReference type="eggNOG" id="ENOG502QQMT">
    <property type="taxonomic scope" value="Eukaryota"/>
</dbReference>
<dbReference type="EMBL" id="ABEU02000005">
    <property type="protein sequence ID" value="PNR53920.1"/>
    <property type="molecule type" value="Genomic_DNA"/>
</dbReference>
<dbReference type="EnsemblPlants" id="Pp3c5_12770V3.1">
    <property type="protein sequence ID" value="Pp3c5_12770V3.1"/>
    <property type="gene ID" value="Pp3c5_12770"/>
</dbReference>
<dbReference type="PaxDb" id="3218-PP1S236_80V6.1"/>
<keyword evidence="7 11" id="KW-0378">Hydrolase</keyword>
<evidence type="ECO:0000256" key="4">
    <source>
        <dbReference type="ARBA" id="ARBA00013229"/>
    </source>
</evidence>
<name>A9TIA5_PHYPA</name>
<dbReference type="Gramene" id="Pp3c5_12770V3.1">
    <property type="protein sequence ID" value="Pp3c5_12770V3.1"/>
    <property type="gene ID" value="Pp3c5_12770"/>
</dbReference>
<evidence type="ECO:0000256" key="1">
    <source>
        <dbReference type="ARBA" id="ARBA00004196"/>
    </source>
</evidence>
<dbReference type="GO" id="GO:0042545">
    <property type="term" value="P:cell wall modification"/>
    <property type="evidence" value="ECO:0007669"/>
    <property type="project" value="UniProtKB-UniRule"/>
</dbReference>
<comment type="catalytic activity">
    <reaction evidence="9 11">
        <text>[(1-&gt;4)-alpha-D-galacturonosyl methyl ester](n) + n H2O = [(1-&gt;4)-alpha-D-galacturonosyl](n) + n methanol + n H(+)</text>
        <dbReference type="Rhea" id="RHEA:22380"/>
        <dbReference type="Rhea" id="RHEA-COMP:14570"/>
        <dbReference type="Rhea" id="RHEA-COMP:14573"/>
        <dbReference type="ChEBI" id="CHEBI:15377"/>
        <dbReference type="ChEBI" id="CHEBI:15378"/>
        <dbReference type="ChEBI" id="CHEBI:17790"/>
        <dbReference type="ChEBI" id="CHEBI:140522"/>
        <dbReference type="ChEBI" id="CHEBI:140523"/>
        <dbReference type="EC" id="3.1.1.11"/>
    </reaction>
</comment>